<evidence type="ECO:0008006" key="3">
    <source>
        <dbReference type="Google" id="ProtNLM"/>
    </source>
</evidence>
<organism evidence="1 2">
    <name type="scientific">Candidatus Daviesbacteria bacterium RIFCSPHIGHO2_12_FULL_37_11</name>
    <dbReference type="NCBI Taxonomy" id="1797777"/>
    <lineage>
        <taxon>Bacteria</taxon>
        <taxon>Candidatus Daviesiibacteriota</taxon>
    </lineage>
</organism>
<gene>
    <name evidence="1" type="ORF">A3F00_03480</name>
</gene>
<dbReference type="EMBL" id="MFDE01000014">
    <property type="protein sequence ID" value="OGE38703.1"/>
    <property type="molecule type" value="Genomic_DNA"/>
</dbReference>
<dbReference type="AlphaFoldDB" id="A0A1F5KCM9"/>
<dbReference type="Pfam" id="PF05973">
    <property type="entry name" value="Gp49"/>
    <property type="match status" value="1"/>
</dbReference>
<comment type="caution">
    <text evidence="1">The sequence shown here is derived from an EMBL/GenBank/DDBJ whole genome shotgun (WGS) entry which is preliminary data.</text>
</comment>
<proteinExistence type="predicted"/>
<sequence length="95" mass="11147">MPVEEFIRSLDRSTVSKFTHNANLLEKHGPILGMPHSKKLTPDLYELRLRGKEEVRIIYGFIGRKIYLLHGFKKKTQQIPTKEIEVAQKRFNTLK</sequence>
<evidence type="ECO:0000313" key="1">
    <source>
        <dbReference type="EMBL" id="OGE38703.1"/>
    </source>
</evidence>
<name>A0A1F5KCM9_9BACT</name>
<dbReference type="InterPro" id="IPR009241">
    <property type="entry name" value="HigB-like"/>
</dbReference>
<reference evidence="1 2" key="1">
    <citation type="journal article" date="2016" name="Nat. Commun.">
        <title>Thousands of microbial genomes shed light on interconnected biogeochemical processes in an aquifer system.</title>
        <authorList>
            <person name="Anantharaman K."/>
            <person name="Brown C.T."/>
            <person name="Hug L.A."/>
            <person name="Sharon I."/>
            <person name="Castelle C.J."/>
            <person name="Probst A.J."/>
            <person name="Thomas B.C."/>
            <person name="Singh A."/>
            <person name="Wilkins M.J."/>
            <person name="Karaoz U."/>
            <person name="Brodie E.L."/>
            <person name="Williams K.H."/>
            <person name="Hubbard S.S."/>
            <person name="Banfield J.F."/>
        </authorList>
    </citation>
    <scope>NUCLEOTIDE SEQUENCE [LARGE SCALE GENOMIC DNA]</scope>
</reference>
<accession>A0A1F5KCM9</accession>
<dbReference type="Proteomes" id="UP000176527">
    <property type="component" value="Unassembled WGS sequence"/>
</dbReference>
<evidence type="ECO:0000313" key="2">
    <source>
        <dbReference type="Proteomes" id="UP000176527"/>
    </source>
</evidence>
<protein>
    <recommendedName>
        <fullName evidence="3">Addiction module toxin RelE</fullName>
    </recommendedName>
</protein>